<evidence type="ECO:0000313" key="3">
    <source>
        <dbReference type="EMBL" id="RAR78179.1"/>
    </source>
</evidence>
<dbReference type="InterPro" id="IPR005064">
    <property type="entry name" value="BUG"/>
</dbReference>
<dbReference type="InterPro" id="IPR042100">
    <property type="entry name" value="Bug_dom1"/>
</dbReference>
<dbReference type="Proteomes" id="UP000248856">
    <property type="component" value="Unassembled WGS sequence"/>
</dbReference>
<accession>A0A328YWR5</accession>
<comment type="caution">
    <text evidence="3">The sequence shown here is derived from an EMBL/GenBank/DDBJ whole genome shotgun (WGS) entry which is preliminary data.</text>
</comment>
<sequence>MKRRIFASLICALPLAALAYPDKPIRLIVPMAAGSITDVVARTLADAMAARLHQPIVVDNQASGGNVVGTMAAVRAAPDGYTLLMVGVTNGASNLAVMKALPYDPRKDFTPVGLIADAPFLLVSAKALPVGQLKDLIAYGKAHPGKLSYGYGSGSSQLSAARFVSMSGITATAVPYKGIPQAMTDLIGGTIDWVVADLVNGLQAARAGRVTALGVTSAKRSPLAPDVPTLAEQGLPGYDISVWFGLAAPAHMPAAVVTRLNVVLREALADPQVRQRFDNAGLTASPSSPEAFGRLISDGITKWSTIARDAGVAPQ</sequence>
<dbReference type="PIRSF" id="PIRSF017082">
    <property type="entry name" value="YflP"/>
    <property type="match status" value="1"/>
</dbReference>
<feature type="chain" id="PRO_5016464293" evidence="2">
    <location>
        <begin position="20"/>
        <end position="315"/>
    </location>
</feature>
<evidence type="ECO:0000256" key="1">
    <source>
        <dbReference type="ARBA" id="ARBA00006987"/>
    </source>
</evidence>
<organism evidence="3 4">
    <name type="scientific">Paracidovorax anthurii</name>
    <dbReference type="NCBI Taxonomy" id="78229"/>
    <lineage>
        <taxon>Bacteria</taxon>
        <taxon>Pseudomonadati</taxon>
        <taxon>Pseudomonadota</taxon>
        <taxon>Betaproteobacteria</taxon>
        <taxon>Burkholderiales</taxon>
        <taxon>Comamonadaceae</taxon>
        <taxon>Paracidovorax</taxon>
    </lineage>
</organism>
<protein>
    <submittedName>
        <fullName evidence="3">Tripartite-type tricarboxylate transporter receptor subunit TctC</fullName>
    </submittedName>
</protein>
<evidence type="ECO:0000256" key="2">
    <source>
        <dbReference type="SAM" id="SignalP"/>
    </source>
</evidence>
<dbReference type="CDD" id="cd07012">
    <property type="entry name" value="PBP2_Bug_TTT"/>
    <property type="match status" value="1"/>
</dbReference>
<dbReference type="OrthoDB" id="8629394at2"/>
<dbReference type="Gene3D" id="3.40.190.10">
    <property type="entry name" value="Periplasmic binding protein-like II"/>
    <property type="match status" value="1"/>
</dbReference>
<gene>
    <name evidence="3" type="ORF">AX018_103242</name>
</gene>
<dbReference type="Pfam" id="PF03401">
    <property type="entry name" value="TctC"/>
    <property type="match status" value="1"/>
</dbReference>
<keyword evidence="4" id="KW-1185">Reference proteome</keyword>
<comment type="similarity">
    <text evidence="1">Belongs to the UPF0065 (bug) family.</text>
</comment>
<dbReference type="RefSeq" id="WP_111878805.1">
    <property type="nucleotide sequence ID" value="NZ_CBCSGC010000008.1"/>
</dbReference>
<dbReference type="PANTHER" id="PTHR42928">
    <property type="entry name" value="TRICARBOXYLATE-BINDING PROTEIN"/>
    <property type="match status" value="1"/>
</dbReference>
<reference evidence="3 4" key="1">
    <citation type="submission" date="2018-06" db="EMBL/GenBank/DDBJ databases">
        <title>Genomic Encyclopedia of Archaeal and Bacterial Type Strains, Phase II (KMG-II): from individual species to whole genera.</title>
        <authorList>
            <person name="Goeker M."/>
        </authorList>
    </citation>
    <scope>NUCLEOTIDE SEQUENCE [LARGE SCALE GENOMIC DNA]</scope>
    <source>
        <strain evidence="3 4">CFPB 3232</strain>
    </source>
</reference>
<dbReference type="SUPFAM" id="SSF53850">
    <property type="entry name" value="Periplasmic binding protein-like II"/>
    <property type="match status" value="1"/>
</dbReference>
<keyword evidence="2" id="KW-0732">Signal</keyword>
<evidence type="ECO:0000313" key="4">
    <source>
        <dbReference type="Proteomes" id="UP000248856"/>
    </source>
</evidence>
<dbReference type="EMBL" id="QLTA01000032">
    <property type="protein sequence ID" value="RAR78179.1"/>
    <property type="molecule type" value="Genomic_DNA"/>
</dbReference>
<dbReference type="PANTHER" id="PTHR42928:SF5">
    <property type="entry name" value="BLR1237 PROTEIN"/>
    <property type="match status" value="1"/>
</dbReference>
<dbReference type="AlphaFoldDB" id="A0A328YWR5"/>
<feature type="signal peptide" evidence="2">
    <location>
        <begin position="1"/>
        <end position="19"/>
    </location>
</feature>
<name>A0A328YWR5_9BURK</name>
<keyword evidence="3" id="KW-0675">Receptor</keyword>
<proteinExistence type="inferred from homology"/>
<dbReference type="Gene3D" id="3.40.190.150">
    <property type="entry name" value="Bordetella uptake gene, domain 1"/>
    <property type="match status" value="1"/>
</dbReference>